<dbReference type="Gene3D" id="3.40.50.2020">
    <property type="match status" value="1"/>
</dbReference>
<keyword evidence="2 3" id="KW-0808">Transferase</keyword>
<evidence type="ECO:0000313" key="3">
    <source>
        <dbReference type="EMBL" id="AWB66502.1"/>
    </source>
</evidence>
<dbReference type="RefSeq" id="WP_108602565.1">
    <property type="nucleotide sequence ID" value="NZ_CP026604.1"/>
</dbReference>
<dbReference type="EMBL" id="CP026604">
    <property type="protein sequence ID" value="AWB66502.1"/>
    <property type="molecule type" value="Genomic_DNA"/>
</dbReference>
<gene>
    <name evidence="3" type="ORF">C2869_08705</name>
</gene>
<dbReference type="InterPro" id="IPR000836">
    <property type="entry name" value="PRTase_dom"/>
</dbReference>
<dbReference type="InterPro" id="IPR029057">
    <property type="entry name" value="PRTase-like"/>
</dbReference>
<keyword evidence="1 3" id="KW-0328">Glycosyltransferase</keyword>
<dbReference type="OrthoDB" id="199120at2"/>
<dbReference type="KEGG" id="cate:C2869_08705"/>
<dbReference type="PANTHER" id="PTHR43363:SF1">
    <property type="entry name" value="HYPOXANTHINE-GUANINE PHOSPHORIBOSYLTRANSFERASE"/>
    <property type="match status" value="1"/>
</dbReference>
<dbReference type="AlphaFoldDB" id="A0A2S0VQP4"/>
<dbReference type="PANTHER" id="PTHR43363">
    <property type="entry name" value="HYPOXANTHINE PHOSPHORIBOSYLTRANSFERASE"/>
    <property type="match status" value="1"/>
</dbReference>
<dbReference type="CDD" id="cd06223">
    <property type="entry name" value="PRTases_typeI"/>
    <property type="match status" value="1"/>
</dbReference>
<evidence type="ECO:0000313" key="4">
    <source>
        <dbReference type="Proteomes" id="UP000244441"/>
    </source>
</evidence>
<accession>A0A2S0VQP4</accession>
<organism evidence="3 4">
    <name type="scientific">Saccharobesus litoralis</name>
    <dbReference type="NCBI Taxonomy" id="2172099"/>
    <lineage>
        <taxon>Bacteria</taxon>
        <taxon>Pseudomonadati</taxon>
        <taxon>Pseudomonadota</taxon>
        <taxon>Gammaproteobacteria</taxon>
        <taxon>Alteromonadales</taxon>
        <taxon>Alteromonadaceae</taxon>
        <taxon>Saccharobesus</taxon>
    </lineage>
</organism>
<dbReference type="Proteomes" id="UP000244441">
    <property type="component" value="Chromosome"/>
</dbReference>
<keyword evidence="4" id="KW-1185">Reference proteome</keyword>
<evidence type="ECO:0000256" key="1">
    <source>
        <dbReference type="ARBA" id="ARBA00022676"/>
    </source>
</evidence>
<protein>
    <submittedName>
        <fullName evidence="3">Hypoxanthine phosphoribosyltransferase</fullName>
    </submittedName>
</protein>
<dbReference type="SUPFAM" id="SSF53271">
    <property type="entry name" value="PRTase-like"/>
    <property type="match status" value="1"/>
</dbReference>
<name>A0A2S0VQP4_9ALTE</name>
<evidence type="ECO:0000256" key="2">
    <source>
        <dbReference type="ARBA" id="ARBA00022679"/>
    </source>
</evidence>
<dbReference type="GO" id="GO:0016757">
    <property type="term" value="F:glycosyltransferase activity"/>
    <property type="evidence" value="ECO:0007669"/>
    <property type="project" value="UniProtKB-KW"/>
</dbReference>
<reference evidence="3 4" key="1">
    <citation type="submission" date="2018-01" db="EMBL/GenBank/DDBJ databases">
        <title>Genome sequence of a Cantenovulum-like bacteria.</title>
        <authorList>
            <person name="Tan W.R."/>
            <person name="Lau N.-S."/>
            <person name="Go F."/>
            <person name="Amirul A.-A.A."/>
        </authorList>
    </citation>
    <scope>NUCLEOTIDE SEQUENCE [LARGE SCALE GENOMIC DNA]</scope>
    <source>
        <strain evidence="3 4">CCB-QB4</strain>
    </source>
</reference>
<proteinExistence type="predicted"/>
<sequence length="187" mass="21513">MSEKYFISSDELLYDSFKLGLEIIKSGFKPSFMVAIWRGGTPVGIAVQEILQTSGITTDHISVRTSSYRRIGEREKHVRVHGLDYIIKNINAEDSLLIVDDVFDTGLSIQALLCKLQRKCRRNTPNDIRIATPWFKPSNNQTSLTPDYYLHKSDQWLVFPHELDGLSHQELLDNKPKLKALFDEYQI</sequence>